<dbReference type="Pfam" id="PF13560">
    <property type="entry name" value="HTH_31"/>
    <property type="match status" value="1"/>
</dbReference>
<dbReference type="OrthoDB" id="4336585at2"/>
<dbReference type="EMBL" id="POUD01000052">
    <property type="protein sequence ID" value="PZG18468.1"/>
    <property type="molecule type" value="Genomic_DNA"/>
</dbReference>
<dbReference type="SUPFAM" id="SSF47413">
    <property type="entry name" value="lambda repressor-like DNA-binding domains"/>
    <property type="match status" value="1"/>
</dbReference>
<dbReference type="CDD" id="cd00093">
    <property type="entry name" value="HTH_XRE"/>
    <property type="match status" value="1"/>
</dbReference>
<dbReference type="PANTHER" id="PTHR35010">
    <property type="entry name" value="BLL4672 PROTEIN-RELATED"/>
    <property type="match status" value="1"/>
</dbReference>
<dbReference type="Gene3D" id="1.10.260.40">
    <property type="entry name" value="lambda repressor-like DNA-binding domains"/>
    <property type="match status" value="1"/>
</dbReference>
<accession>A0A2W2F0Q0</accession>
<evidence type="ECO:0000313" key="2">
    <source>
        <dbReference type="EMBL" id="PZG18468.1"/>
    </source>
</evidence>
<dbReference type="SMART" id="SM00530">
    <property type="entry name" value="HTH_XRE"/>
    <property type="match status" value="1"/>
</dbReference>
<gene>
    <name evidence="2" type="ORF">C1J01_15120</name>
</gene>
<dbReference type="InterPro" id="IPR041413">
    <property type="entry name" value="MLTR_LBD"/>
</dbReference>
<dbReference type="InterPro" id="IPR001387">
    <property type="entry name" value="Cro/C1-type_HTH"/>
</dbReference>
<keyword evidence="3" id="KW-1185">Reference proteome</keyword>
<dbReference type="AlphaFoldDB" id="A0A2W2F0Q0"/>
<proteinExistence type="predicted"/>
<sequence>MSRDRTAAAELAAFLKARRAELVPSEVGLPETGSPRRVPGLRREEVAQLASVSVDYYTRIERGRIPPSASILPVLADALRLGDAERDYLYRLAGVISPRPRRRAAQKVRPAMRRLLAQLTESPALVLGRRMDVLAWNTLASALFTDFAQYPARHRNYVYLLFADPAMRDLHEQWEDAARTAVASLRMEAAADPGAPELAALVGELSVRFPEFRTWWAAHHVSAASYGVKNYRHPVVGPLTLDCDMWDSPDGGGQRLMLLTAEEGGRSHEALRILNSWAAAHAADVQDG</sequence>
<reference evidence="2 3" key="1">
    <citation type="submission" date="2018-01" db="EMBL/GenBank/DDBJ databases">
        <title>Draft genome sequence of Nonomuraea sp. KC333.</title>
        <authorList>
            <person name="Sahin N."/>
            <person name="Saygin H."/>
            <person name="Ay H."/>
        </authorList>
    </citation>
    <scope>NUCLEOTIDE SEQUENCE [LARGE SCALE GENOMIC DNA]</scope>
    <source>
        <strain evidence="2 3">KC333</strain>
    </source>
</reference>
<dbReference type="InterPro" id="IPR010982">
    <property type="entry name" value="Lambda_DNA-bd_dom_sf"/>
</dbReference>
<dbReference type="Proteomes" id="UP000249304">
    <property type="component" value="Unassembled WGS sequence"/>
</dbReference>
<organism evidence="2 3">
    <name type="scientific">Nonomuraea aridisoli</name>
    <dbReference type="NCBI Taxonomy" id="2070368"/>
    <lineage>
        <taxon>Bacteria</taxon>
        <taxon>Bacillati</taxon>
        <taxon>Actinomycetota</taxon>
        <taxon>Actinomycetes</taxon>
        <taxon>Streptosporangiales</taxon>
        <taxon>Streptosporangiaceae</taxon>
        <taxon>Nonomuraea</taxon>
    </lineage>
</organism>
<evidence type="ECO:0000259" key="1">
    <source>
        <dbReference type="PROSITE" id="PS50943"/>
    </source>
</evidence>
<dbReference type="RefSeq" id="WP_111179600.1">
    <property type="nucleotide sequence ID" value="NZ_POUD01000052.1"/>
</dbReference>
<dbReference type="Gene3D" id="3.30.450.180">
    <property type="match status" value="1"/>
</dbReference>
<dbReference type="PANTHER" id="PTHR35010:SF2">
    <property type="entry name" value="BLL4672 PROTEIN"/>
    <property type="match status" value="1"/>
</dbReference>
<evidence type="ECO:0000313" key="3">
    <source>
        <dbReference type="Proteomes" id="UP000249304"/>
    </source>
</evidence>
<feature type="domain" description="HTH cro/C1-type" evidence="1">
    <location>
        <begin position="40"/>
        <end position="89"/>
    </location>
</feature>
<dbReference type="Pfam" id="PF17765">
    <property type="entry name" value="MLTR_LBD"/>
    <property type="match status" value="1"/>
</dbReference>
<name>A0A2W2F0Q0_9ACTN</name>
<comment type="caution">
    <text evidence="2">The sequence shown here is derived from an EMBL/GenBank/DDBJ whole genome shotgun (WGS) entry which is preliminary data.</text>
</comment>
<protein>
    <submittedName>
        <fullName evidence="2">Transcriptional regulator</fullName>
    </submittedName>
</protein>
<dbReference type="PROSITE" id="PS50943">
    <property type="entry name" value="HTH_CROC1"/>
    <property type="match status" value="1"/>
</dbReference>
<dbReference type="GO" id="GO:0003677">
    <property type="term" value="F:DNA binding"/>
    <property type="evidence" value="ECO:0007669"/>
    <property type="project" value="InterPro"/>
</dbReference>